<dbReference type="HAMAP" id="MF_00001">
    <property type="entry name" value="Asp_carb_tr"/>
    <property type="match status" value="1"/>
</dbReference>
<comment type="caution">
    <text evidence="10">The sequence shown here is derived from an EMBL/GenBank/DDBJ whole genome shotgun (WGS) entry which is preliminary data.</text>
</comment>
<accession>A0ABT9V4S2</accession>
<dbReference type="InterPro" id="IPR002082">
    <property type="entry name" value="Asp_carbamoyltransf"/>
</dbReference>
<dbReference type="PANTHER" id="PTHR45753">
    <property type="entry name" value="ORNITHINE CARBAMOYLTRANSFERASE, MITOCHONDRIAL"/>
    <property type="match status" value="1"/>
</dbReference>
<evidence type="ECO:0000256" key="3">
    <source>
        <dbReference type="ARBA" id="ARBA00022679"/>
    </source>
</evidence>
<comment type="function">
    <text evidence="5 7">Catalyzes the condensation of carbamoyl phosphate and aspartate to form carbamoyl aspartate and inorganic phosphate, the committed step in the de novo pyrimidine nucleotide biosynthesis pathway.</text>
</comment>
<dbReference type="InterPro" id="IPR036901">
    <property type="entry name" value="Asp/Orn_carbamoylTrfase_sf"/>
</dbReference>
<dbReference type="PRINTS" id="PR00101">
    <property type="entry name" value="ATCASE"/>
</dbReference>
<dbReference type="InterPro" id="IPR006130">
    <property type="entry name" value="Asp/Orn_carbamoylTrfase"/>
</dbReference>
<evidence type="ECO:0000313" key="10">
    <source>
        <dbReference type="EMBL" id="MDQ0155945.1"/>
    </source>
</evidence>
<comment type="subunit">
    <text evidence="7">Heterododecamer (2C3:3R2) of six catalytic PyrB chains organized as two trimers (C3), and six regulatory PyrI chains organized as three dimers (R2).</text>
</comment>
<comment type="catalytic activity">
    <reaction evidence="6 7">
        <text>carbamoyl phosphate + L-aspartate = N-carbamoyl-L-aspartate + phosphate + H(+)</text>
        <dbReference type="Rhea" id="RHEA:20013"/>
        <dbReference type="ChEBI" id="CHEBI:15378"/>
        <dbReference type="ChEBI" id="CHEBI:29991"/>
        <dbReference type="ChEBI" id="CHEBI:32814"/>
        <dbReference type="ChEBI" id="CHEBI:43474"/>
        <dbReference type="ChEBI" id="CHEBI:58228"/>
        <dbReference type="EC" id="2.1.3.2"/>
    </reaction>
</comment>
<feature type="domain" description="Aspartate/ornithine carbamoyltransferase Asp/Orn-binding" evidence="8">
    <location>
        <begin position="147"/>
        <end position="289"/>
    </location>
</feature>
<evidence type="ECO:0000256" key="2">
    <source>
        <dbReference type="ARBA" id="ARBA00008896"/>
    </source>
</evidence>
<feature type="binding site" evidence="7">
    <location>
        <position position="253"/>
    </location>
    <ligand>
        <name>carbamoyl phosphate</name>
        <dbReference type="ChEBI" id="CHEBI:58228"/>
    </ligand>
</feature>
<keyword evidence="11" id="KW-1185">Reference proteome</keyword>
<feature type="binding site" evidence="7">
    <location>
        <position position="99"/>
    </location>
    <ligand>
        <name>carbamoyl phosphate</name>
        <dbReference type="ChEBI" id="CHEBI:58228"/>
    </ligand>
</feature>
<protein>
    <recommendedName>
        <fullName evidence="7">Aspartate carbamoyltransferase</fullName>
        <ecNumber evidence="7">2.1.3.2</ecNumber>
    </recommendedName>
    <alternativeName>
        <fullName evidence="7">Aspartate transcarbamylase</fullName>
        <shortName evidence="7">ATCase</shortName>
    </alternativeName>
</protein>
<evidence type="ECO:0000259" key="9">
    <source>
        <dbReference type="Pfam" id="PF02729"/>
    </source>
</evidence>
<comment type="pathway">
    <text evidence="1 7">Pyrimidine metabolism; UMP biosynthesis via de novo pathway; (S)-dihydroorotate from bicarbonate: step 2/3.</text>
</comment>
<feature type="binding site" evidence="7">
    <location>
        <position position="77"/>
    </location>
    <ligand>
        <name>L-aspartate</name>
        <dbReference type="ChEBI" id="CHEBI:29991"/>
    </ligand>
</feature>
<reference evidence="10 11" key="1">
    <citation type="submission" date="2023-07" db="EMBL/GenBank/DDBJ databases">
        <title>Genomic Encyclopedia of Type Strains, Phase IV (KMG-IV): sequencing the most valuable type-strain genomes for metagenomic binning, comparative biology and taxonomic classification.</title>
        <authorList>
            <person name="Goeker M."/>
        </authorList>
    </citation>
    <scope>NUCLEOTIDE SEQUENCE [LARGE SCALE GENOMIC DNA]</scope>
    <source>
        <strain evidence="10 11">DSM 23948</strain>
    </source>
</reference>
<dbReference type="SUPFAM" id="SSF53671">
    <property type="entry name" value="Aspartate/ornithine carbamoyltransferase"/>
    <property type="match status" value="1"/>
</dbReference>
<name>A0ABT9V4S2_9BACL</name>
<dbReference type="Pfam" id="PF02729">
    <property type="entry name" value="OTCace_N"/>
    <property type="match status" value="1"/>
</dbReference>
<evidence type="ECO:0000256" key="6">
    <source>
        <dbReference type="ARBA" id="ARBA00048859"/>
    </source>
</evidence>
<dbReference type="NCBIfam" id="NF002032">
    <property type="entry name" value="PRK00856.1"/>
    <property type="match status" value="1"/>
</dbReference>
<dbReference type="Pfam" id="PF00185">
    <property type="entry name" value="OTCace"/>
    <property type="match status" value="1"/>
</dbReference>
<dbReference type="NCBIfam" id="TIGR00670">
    <property type="entry name" value="asp_carb_tr"/>
    <property type="match status" value="1"/>
</dbReference>
<dbReference type="EMBL" id="JAUSTU010000009">
    <property type="protein sequence ID" value="MDQ0155945.1"/>
    <property type="molecule type" value="Genomic_DNA"/>
</dbReference>
<evidence type="ECO:0000313" key="11">
    <source>
        <dbReference type="Proteomes" id="UP001231362"/>
    </source>
</evidence>
<feature type="binding site" evidence="7">
    <location>
        <position position="49"/>
    </location>
    <ligand>
        <name>carbamoyl phosphate</name>
        <dbReference type="ChEBI" id="CHEBI:58228"/>
    </ligand>
</feature>
<gene>
    <name evidence="7" type="primary">pyrB</name>
    <name evidence="10" type="ORF">J2S07_002263</name>
</gene>
<keyword evidence="4 7" id="KW-0665">Pyrimidine biosynthesis</keyword>
<feature type="binding site" evidence="7">
    <location>
        <position position="254"/>
    </location>
    <ligand>
        <name>carbamoyl phosphate</name>
        <dbReference type="ChEBI" id="CHEBI:58228"/>
    </ligand>
</feature>
<feature type="binding site" evidence="7">
    <location>
        <position position="130"/>
    </location>
    <ligand>
        <name>carbamoyl phosphate</name>
        <dbReference type="ChEBI" id="CHEBI:58228"/>
    </ligand>
</feature>
<dbReference type="InterPro" id="IPR006131">
    <property type="entry name" value="Asp_carbamoyltransf_Asp/Orn-bd"/>
</dbReference>
<evidence type="ECO:0000259" key="8">
    <source>
        <dbReference type="Pfam" id="PF00185"/>
    </source>
</evidence>
<sequence>MKHLLTTTDIPIEEIREILDEAQAFSEGAAWQPEQQTFVANLFFEPSTRTKCSFEVAERRLGLQVIPFEVNASSVLKGETLYDTVKTLESIGVGAVVIRHSIDNYFMELTERVNLSILNAGDGCGHHPTQSLLDLLTIRQEFGHFIGLKVAIIGDIRHSRVARSNASVLKRLGAEVVFSGPEKWFDESLIDFGTYEDIDVATKTADVVMLLRVQHERHGEEESFSKENYHLLYGLTEEREQQMKPGSIIMHPAPVNRDVEIADTLVECERSRIFKQMENGVFVRMAVLKRALIKGGNEHVHHHQKWSVAY</sequence>
<dbReference type="PROSITE" id="PS00097">
    <property type="entry name" value="CARBAMOYLTRANSFERASE"/>
    <property type="match status" value="1"/>
</dbReference>
<dbReference type="PANTHER" id="PTHR45753:SF6">
    <property type="entry name" value="ASPARTATE CARBAMOYLTRANSFERASE"/>
    <property type="match status" value="1"/>
</dbReference>
<feature type="binding site" evidence="7">
    <location>
        <position position="50"/>
    </location>
    <ligand>
        <name>carbamoyl phosphate</name>
        <dbReference type="ChEBI" id="CHEBI:58228"/>
    </ligand>
</feature>
<evidence type="ECO:0000256" key="4">
    <source>
        <dbReference type="ARBA" id="ARBA00022975"/>
    </source>
</evidence>
<dbReference type="RefSeq" id="WP_307150464.1">
    <property type="nucleotide sequence ID" value="NZ_JAUSTU010000009.1"/>
</dbReference>
<dbReference type="GO" id="GO:0004070">
    <property type="term" value="F:aspartate carbamoyltransferase activity"/>
    <property type="evidence" value="ECO:0007669"/>
    <property type="project" value="UniProtKB-EC"/>
</dbReference>
<dbReference type="InterPro" id="IPR006132">
    <property type="entry name" value="Asp/Orn_carbamoyltranf_P-bd"/>
</dbReference>
<proteinExistence type="inferred from homology"/>
<feature type="binding site" evidence="7">
    <location>
        <position position="127"/>
    </location>
    <ligand>
        <name>carbamoyl phosphate</name>
        <dbReference type="ChEBI" id="CHEBI:58228"/>
    </ligand>
</feature>
<keyword evidence="3 7" id="KW-0808">Transferase</keyword>
<comment type="similarity">
    <text evidence="2 7">Belongs to the aspartate/ornithine carbamoyltransferase superfamily. ATCase family.</text>
</comment>
<evidence type="ECO:0000256" key="5">
    <source>
        <dbReference type="ARBA" id="ARBA00043884"/>
    </source>
</evidence>
<dbReference type="PRINTS" id="PR00100">
    <property type="entry name" value="AOTCASE"/>
</dbReference>
<feature type="domain" description="Aspartate/ornithine carbamoyltransferase carbamoyl-P binding" evidence="9">
    <location>
        <begin position="2"/>
        <end position="140"/>
    </location>
</feature>
<evidence type="ECO:0000256" key="7">
    <source>
        <dbReference type="HAMAP-Rule" id="MF_00001"/>
    </source>
</evidence>
<organism evidence="10 11">
    <name type="scientific">Anoxybacillus andreesenii</name>
    <dbReference type="NCBI Taxonomy" id="1325932"/>
    <lineage>
        <taxon>Bacteria</taxon>
        <taxon>Bacillati</taxon>
        <taxon>Bacillota</taxon>
        <taxon>Bacilli</taxon>
        <taxon>Bacillales</taxon>
        <taxon>Anoxybacillaceae</taxon>
        <taxon>Anoxybacillus</taxon>
    </lineage>
</organism>
<dbReference type="Gene3D" id="3.40.50.1370">
    <property type="entry name" value="Aspartate/ornithine carbamoyltransferase"/>
    <property type="match status" value="2"/>
</dbReference>
<feature type="binding site" evidence="7">
    <location>
        <position position="160"/>
    </location>
    <ligand>
        <name>L-aspartate</name>
        <dbReference type="ChEBI" id="CHEBI:29991"/>
    </ligand>
</feature>
<dbReference type="EC" id="2.1.3.2" evidence="7"/>
<feature type="binding site" evidence="7">
    <location>
        <position position="212"/>
    </location>
    <ligand>
        <name>L-aspartate</name>
        <dbReference type="ChEBI" id="CHEBI:29991"/>
    </ligand>
</feature>
<dbReference type="Proteomes" id="UP001231362">
    <property type="component" value="Unassembled WGS sequence"/>
</dbReference>
<evidence type="ECO:0000256" key="1">
    <source>
        <dbReference type="ARBA" id="ARBA00004852"/>
    </source>
</evidence>